<evidence type="ECO:0000313" key="7">
    <source>
        <dbReference type="EMBL" id="RJF81465.1"/>
    </source>
</evidence>
<evidence type="ECO:0000256" key="5">
    <source>
        <dbReference type="ARBA" id="ARBA00023186"/>
    </source>
</evidence>
<dbReference type="PANTHER" id="PTHR36918:SF1">
    <property type="entry name" value="PROTEIN-EXPORT PROTEIN SECB"/>
    <property type="match status" value="1"/>
</dbReference>
<comment type="caution">
    <text evidence="7">The sequence shown here is derived from an EMBL/GenBank/DDBJ whole genome shotgun (WGS) entry which is preliminary data.</text>
</comment>
<keyword evidence="8" id="KW-1185">Reference proteome</keyword>
<keyword evidence="4 6" id="KW-0811">Translocation</keyword>
<dbReference type="Proteomes" id="UP000283458">
    <property type="component" value="Unassembled WGS sequence"/>
</dbReference>
<keyword evidence="2 6" id="KW-0813">Transport</keyword>
<dbReference type="InterPro" id="IPR003708">
    <property type="entry name" value="SecB"/>
</dbReference>
<protein>
    <recommendedName>
        <fullName evidence="6">Protein-export protein SecB</fullName>
    </recommendedName>
</protein>
<dbReference type="EMBL" id="QYUL01000002">
    <property type="protein sequence ID" value="RJF81465.1"/>
    <property type="molecule type" value="Genomic_DNA"/>
</dbReference>
<comment type="subcellular location">
    <subcellularLocation>
        <location evidence="6">Cytoplasm</location>
    </subcellularLocation>
</comment>
<dbReference type="InterPro" id="IPR035958">
    <property type="entry name" value="SecB-like_sf"/>
</dbReference>
<dbReference type="HAMAP" id="MF_00821">
    <property type="entry name" value="SecB"/>
    <property type="match status" value="1"/>
</dbReference>
<gene>
    <name evidence="6 7" type="primary">secB</name>
    <name evidence="7" type="ORF">D3877_15000</name>
</gene>
<accession>A0A418VWC2</accession>
<evidence type="ECO:0000256" key="4">
    <source>
        <dbReference type="ARBA" id="ARBA00023010"/>
    </source>
</evidence>
<evidence type="ECO:0000256" key="2">
    <source>
        <dbReference type="ARBA" id="ARBA00022448"/>
    </source>
</evidence>
<dbReference type="AlphaFoldDB" id="A0A418VWC2"/>
<dbReference type="NCBIfam" id="TIGR00809">
    <property type="entry name" value="secB"/>
    <property type="match status" value="1"/>
</dbReference>
<evidence type="ECO:0000256" key="3">
    <source>
        <dbReference type="ARBA" id="ARBA00022927"/>
    </source>
</evidence>
<organism evidence="7 8">
    <name type="scientific">Azospirillum cavernae</name>
    <dbReference type="NCBI Taxonomy" id="2320860"/>
    <lineage>
        <taxon>Bacteria</taxon>
        <taxon>Pseudomonadati</taxon>
        <taxon>Pseudomonadota</taxon>
        <taxon>Alphaproteobacteria</taxon>
        <taxon>Rhodospirillales</taxon>
        <taxon>Azospirillaceae</taxon>
        <taxon>Azospirillum</taxon>
    </lineage>
</organism>
<dbReference type="Gene3D" id="3.10.420.10">
    <property type="entry name" value="SecB-like"/>
    <property type="match status" value="1"/>
</dbReference>
<dbReference type="PANTHER" id="PTHR36918">
    <property type="match status" value="1"/>
</dbReference>
<dbReference type="GO" id="GO:0006457">
    <property type="term" value="P:protein folding"/>
    <property type="evidence" value="ECO:0007669"/>
    <property type="project" value="UniProtKB-UniRule"/>
</dbReference>
<dbReference type="GO" id="GO:0051262">
    <property type="term" value="P:protein tetramerization"/>
    <property type="evidence" value="ECO:0007669"/>
    <property type="project" value="InterPro"/>
</dbReference>
<keyword evidence="5 6" id="KW-0143">Chaperone</keyword>
<reference evidence="7 8" key="1">
    <citation type="submission" date="2018-09" db="EMBL/GenBank/DDBJ databases">
        <authorList>
            <person name="Zhu H."/>
        </authorList>
    </citation>
    <scope>NUCLEOTIDE SEQUENCE [LARGE SCALE GENOMIC DNA]</scope>
    <source>
        <strain evidence="7 8">K2W22B-5</strain>
    </source>
</reference>
<proteinExistence type="inferred from homology"/>
<dbReference type="RefSeq" id="WP_119832465.1">
    <property type="nucleotide sequence ID" value="NZ_QYUL01000002.1"/>
</dbReference>
<keyword evidence="6" id="KW-0963">Cytoplasm</keyword>
<dbReference type="NCBIfam" id="NF004392">
    <property type="entry name" value="PRK05751.1-3"/>
    <property type="match status" value="1"/>
</dbReference>
<dbReference type="OrthoDB" id="9795145at2"/>
<evidence type="ECO:0000256" key="1">
    <source>
        <dbReference type="ARBA" id="ARBA00009990"/>
    </source>
</evidence>
<name>A0A418VWC2_9PROT</name>
<dbReference type="GO" id="GO:0051082">
    <property type="term" value="F:unfolded protein binding"/>
    <property type="evidence" value="ECO:0007669"/>
    <property type="project" value="InterPro"/>
</dbReference>
<keyword evidence="3 6" id="KW-0653">Protein transport</keyword>
<dbReference type="SUPFAM" id="SSF54611">
    <property type="entry name" value="SecB-like"/>
    <property type="match status" value="1"/>
</dbReference>
<dbReference type="GO" id="GO:0015031">
    <property type="term" value="P:protein transport"/>
    <property type="evidence" value="ECO:0007669"/>
    <property type="project" value="UniProtKB-UniRule"/>
</dbReference>
<comment type="subunit">
    <text evidence="6">Homotetramer, a dimer of dimers. One homotetramer interacts with 1 SecA dimer.</text>
</comment>
<comment type="similarity">
    <text evidence="1 6">Belongs to the SecB family.</text>
</comment>
<evidence type="ECO:0000313" key="8">
    <source>
        <dbReference type="Proteomes" id="UP000283458"/>
    </source>
</evidence>
<evidence type="ECO:0000256" key="6">
    <source>
        <dbReference type="HAMAP-Rule" id="MF_00821"/>
    </source>
</evidence>
<sequence length="165" mass="18139">MSDQLSNGAEQTQASSLPMHILAQYVKDFSFENPNAPQSLLPNQPQPQVNIGVDVQAQAVGEDIYEVVLQLRCEARQGEGVAFLAELTYGGLFQLPGLPQEHHRPVLMIEAPRMLFPFARSIISTATREGGYPPLMINPIDFADLYHRQGQAAAATAEQPQQPPF</sequence>
<dbReference type="Pfam" id="PF02556">
    <property type="entry name" value="SecB"/>
    <property type="match status" value="1"/>
</dbReference>
<comment type="function">
    <text evidence="6">One of the proteins required for the normal export of preproteins out of the cell cytoplasm. It is a molecular chaperone that binds to a subset of precursor proteins, maintaining them in a translocation-competent state. It also specifically binds to its receptor SecA.</text>
</comment>
<dbReference type="GO" id="GO:0005737">
    <property type="term" value="C:cytoplasm"/>
    <property type="evidence" value="ECO:0007669"/>
    <property type="project" value="UniProtKB-SubCell"/>
</dbReference>
<dbReference type="PRINTS" id="PR01594">
    <property type="entry name" value="SECBCHAPRONE"/>
</dbReference>